<dbReference type="PANTHER" id="PTHR37540">
    <property type="entry name" value="TRANSCRIPTION FACTOR (ACR-2), PUTATIVE-RELATED-RELATED"/>
    <property type="match status" value="1"/>
</dbReference>
<proteinExistence type="predicted"/>
<evidence type="ECO:0000256" key="1">
    <source>
        <dbReference type="SAM" id="MobiDB-lite"/>
    </source>
</evidence>
<gene>
    <name evidence="2" type="ORF">VTL71DRAFT_4355</name>
</gene>
<reference evidence="2 3" key="1">
    <citation type="journal article" date="2024" name="Commun. Biol.">
        <title>Comparative genomic analysis of thermophilic fungi reveals convergent evolutionary adaptations and gene losses.</title>
        <authorList>
            <person name="Steindorff A.S."/>
            <person name="Aguilar-Pontes M.V."/>
            <person name="Robinson A.J."/>
            <person name="Andreopoulos B."/>
            <person name="LaButti K."/>
            <person name="Kuo A."/>
            <person name="Mondo S."/>
            <person name="Riley R."/>
            <person name="Otillar R."/>
            <person name="Haridas S."/>
            <person name="Lipzen A."/>
            <person name="Grimwood J."/>
            <person name="Schmutz J."/>
            <person name="Clum A."/>
            <person name="Reid I.D."/>
            <person name="Moisan M.C."/>
            <person name="Butler G."/>
            <person name="Nguyen T.T.M."/>
            <person name="Dewar K."/>
            <person name="Conant G."/>
            <person name="Drula E."/>
            <person name="Henrissat B."/>
            <person name="Hansel C."/>
            <person name="Singer S."/>
            <person name="Hutchinson M.I."/>
            <person name="de Vries R.P."/>
            <person name="Natvig D.O."/>
            <person name="Powell A.J."/>
            <person name="Tsang A."/>
            <person name="Grigoriev I.V."/>
        </authorList>
    </citation>
    <scope>NUCLEOTIDE SEQUENCE [LARGE SCALE GENOMIC DNA]</scope>
    <source>
        <strain evidence="2 3">CBS 494.80</strain>
    </source>
</reference>
<name>A0ABR4C2Y2_9HELO</name>
<sequence length="494" mass="54187">MSFQARHISAVPSHSVNPDAKATQFNSNAKDASKVVCTLRKTQCVYANEPLSSPNALTSPSAAIDVRRTSSTSPTTLQVTVGANTFDPFDSYPPTSLPRARVQNLIGHFLSKIAFQYYPLDLDPTSNPFINSWWPLALADPALFNVSLQTASLDVELHAQKGFHQSAILMHDAVSLIRHKIDDPTLAFQDATLDAVVTLAAIEHGKGNIHECKMHIDAVKRMVAVRGGLSEVKRSSPLTARMVPWVSLLVTGSPQFEVQDDYGNGNGIAPIDQWQLAPRSENHNIDLEDSPKFGGLNPNLEDVFVRLRNILNPAAGDESPKQLSTNDLHDLTCFVLHKLLSPSLTELDAISECVRHATAIYMFVIHGPTYYSHAAILHQITFKLQTHLEELTPSHKTNSSLHIWCVSVGMLAATGTGQQEWFISQGSTIARTLGMETWEGVKSCLQDIFALDVRSEVMFRKVWEPILASSPASTGPTDARALYSPFDNTEGTDD</sequence>
<dbReference type="EMBL" id="JAZHXI010000014">
    <property type="protein sequence ID" value="KAL2063861.1"/>
    <property type="molecule type" value="Genomic_DNA"/>
</dbReference>
<evidence type="ECO:0000313" key="3">
    <source>
        <dbReference type="Proteomes" id="UP001595075"/>
    </source>
</evidence>
<organism evidence="2 3">
    <name type="scientific">Oculimacula yallundae</name>
    <dbReference type="NCBI Taxonomy" id="86028"/>
    <lineage>
        <taxon>Eukaryota</taxon>
        <taxon>Fungi</taxon>
        <taxon>Dikarya</taxon>
        <taxon>Ascomycota</taxon>
        <taxon>Pezizomycotina</taxon>
        <taxon>Leotiomycetes</taxon>
        <taxon>Helotiales</taxon>
        <taxon>Ploettnerulaceae</taxon>
        <taxon>Oculimacula</taxon>
    </lineage>
</organism>
<dbReference type="Pfam" id="PF11951">
    <property type="entry name" value="Fungal_trans_2"/>
    <property type="match status" value="1"/>
</dbReference>
<comment type="caution">
    <text evidence="2">The sequence shown here is derived from an EMBL/GenBank/DDBJ whole genome shotgun (WGS) entry which is preliminary data.</text>
</comment>
<evidence type="ECO:0000313" key="2">
    <source>
        <dbReference type="EMBL" id="KAL2063861.1"/>
    </source>
</evidence>
<accession>A0ABR4C2Y2</accession>
<feature type="region of interest" description="Disordered" evidence="1">
    <location>
        <begin position="471"/>
        <end position="494"/>
    </location>
</feature>
<protein>
    <submittedName>
        <fullName evidence="2">Uncharacterized protein</fullName>
    </submittedName>
</protein>
<dbReference type="InterPro" id="IPR021858">
    <property type="entry name" value="Fun_TF"/>
</dbReference>
<dbReference type="PANTHER" id="PTHR37540:SF5">
    <property type="entry name" value="TRANSCRIPTION FACTOR DOMAIN-CONTAINING PROTEIN"/>
    <property type="match status" value="1"/>
</dbReference>
<dbReference type="Proteomes" id="UP001595075">
    <property type="component" value="Unassembled WGS sequence"/>
</dbReference>
<keyword evidence="3" id="KW-1185">Reference proteome</keyword>